<keyword evidence="2" id="KW-1185">Reference proteome</keyword>
<name>A0A151XZV9_9GAMM</name>
<evidence type="ECO:0000313" key="2">
    <source>
        <dbReference type="Proteomes" id="UP000076276"/>
    </source>
</evidence>
<sequence length="62" mass="7177">MLSPACNMIGFICEFHYKIGICNRLQAAQYSCFFILNTLAFKIEHFGWLLAVLQFLKDKDSL</sequence>
<dbReference type="AlphaFoldDB" id="A0A151XZV9"/>
<protein>
    <submittedName>
        <fullName evidence="1">Uncharacterized protein</fullName>
    </submittedName>
</protein>
<organism evidence="1 2">
    <name type="scientific">Acinetobacter pragensis</name>
    <dbReference type="NCBI Taxonomy" id="1806892"/>
    <lineage>
        <taxon>Bacteria</taxon>
        <taxon>Pseudomonadati</taxon>
        <taxon>Pseudomonadota</taxon>
        <taxon>Gammaproteobacteria</taxon>
        <taxon>Moraxellales</taxon>
        <taxon>Moraxellaceae</taxon>
        <taxon>Acinetobacter</taxon>
    </lineage>
</organism>
<reference evidence="1 2" key="1">
    <citation type="submission" date="2016-03" db="EMBL/GenBank/DDBJ databases">
        <title>Acinetobacter genomospecies 28 strain ANC 4149.</title>
        <authorList>
            <person name="Radolfova-Krizova L."/>
            <person name="Nemec A."/>
        </authorList>
    </citation>
    <scope>NUCLEOTIDE SEQUENCE [LARGE SCALE GENOMIC DNA]</scope>
    <source>
        <strain evidence="1 2">ANC 4149</strain>
    </source>
</reference>
<accession>A0A151XZV9</accession>
<comment type="caution">
    <text evidence="1">The sequence shown here is derived from an EMBL/GenBank/DDBJ whole genome shotgun (WGS) entry which is preliminary data.</text>
</comment>
<dbReference type="Proteomes" id="UP000076276">
    <property type="component" value="Unassembled WGS sequence"/>
</dbReference>
<proteinExistence type="predicted"/>
<dbReference type="STRING" id="1806892.AZH43_15055"/>
<evidence type="ECO:0000313" key="1">
    <source>
        <dbReference type="EMBL" id="KYQ71336.1"/>
    </source>
</evidence>
<gene>
    <name evidence="1" type="ORF">AZH43_15055</name>
</gene>
<dbReference type="EMBL" id="LUAW01000028">
    <property type="protein sequence ID" value="KYQ71336.1"/>
    <property type="molecule type" value="Genomic_DNA"/>
</dbReference>